<dbReference type="Gene3D" id="1.10.40.30">
    <property type="entry name" value="Fumarase/aspartase (C-terminal domain)"/>
    <property type="match status" value="1"/>
</dbReference>
<dbReference type="GO" id="GO:0005829">
    <property type="term" value="C:cytosol"/>
    <property type="evidence" value="ECO:0007669"/>
    <property type="project" value="TreeGrafter"/>
</dbReference>
<dbReference type="AlphaFoldDB" id="A0A1F7X015"/>
<dbReference type="NCBIfam" id="NF008909">
    <property type="entry name" value="PRK12273.1"/>
    <property type="match status" value="1"/>
</dbReference>
<evidence type="ECO:0000259" key="2">
    <source>
        <dbReference type="Pfam" id="PF00206"/>
    </source>
</evidence>
<dbReference type="PROSITE" id="PS00163">
    <property type="entry name" value="FUMARATE_LYASES"/>
    <property type="match status" value="1"/>
</dbReference>
<dbReference type="InterPro" id="IPR051546">
    <property type="entry name" value="Aspartate_Ammonia-Lyase"/>
</dbReference>
<evidence type="ECO:0000313" key="4">
    <source>
        <dbReference type="EMBL" id="OGM07645.1"/>
    </source>
</evidence>
<dbReference type="InterPro" id="IPR020557">
    <property type="entry name" value="Fumarate_lyase_CS"/>
</dbReference>
<dbReference type="PANTHER" id="PTHR42696:SF2">
    <property type="entry name" value="ASPARTATE AMMONIA-LYASE"/>
    <property type="match status" value="1"/>
</dbReference>
<dbReference type="InterPro" id="IPR022761">
    <property type="entry name" value="Fumarate_lyase_N"/>
</dbReference>
<dbReference type="SUPFAM" id="SSF48557">
    <property type="entry name" value="L-aspartase-like"/>
    <property type="match status" value="1"/>
</dbReference>
<name>A0A1F7X015_9BACT</name>
<dbReference type="InterPro" id="IPR008948">
    <property type="entry name" value="L-Aspartase-like"/>
</dbReference>
<keyword evidence="1 4" id="KW-0456">Lyase</keyword>
<dbReference type="GO" id="GO:0008797">
    <property type="term" value="F:aspartate ammonia-lyase activity"/>
    <property type="evidence" value="ECO:0007669"/>
    <property type="project" value="TreeGrafter"/>
</dbReference>
<dbReference type="FunFam" id="1.20.200.10:FF:000001">
    <property type="entry name" value="Fumarate hydratase, mitochondrial"/>
    <property type="match status" value="1"/>
</dbReference>
<dbReference type="InterPro" id="IPR024083">
    <property type="entry name" value="Fumarase/histidase_N"/>
</dbReference>
<dbReference type="InterPro" id="IPR000362">
    <property type="entry name" value="Fumarate_lyase_fam"/>
</dbReference>
<dbReference type="InterPro" id="IPR018951">
    <property type="entry name" value="Fumarase_C_C"/>
</dbReference>
<dbReference type="PRINTS" id="PR00149">
    <property type="entry name" value="FUMRATELYASE"/>
</dbReference>
<comment type="caution">
    <text evidence="4">The sequence shown here is derived from an EMBL/GenBank/DDBJ whole genome shotgun (WGS) entry which is preliminary data.</text>
</comment>
<dbReference type="EMBL" id="MGFH01000039">
    <property type="protein sequence ID" value="OGM07645.1"/>
    <property type="molecule type" value="Genomic_DNA"/>
</dbReference>
<evidence type="ECO:0000256" key="1">
    <source>
        <dbReference type="ARBA" id="ARBA00023239"/>
    </source>
</evidence>
<dbReference type="Pfam" id="PF00206">
    <property type="entry name" value="Lyase_1"/>
    <property type="match status" value="1"/>
</dbReference>
<dbReference type="Gene3D" id="1.10.275.10">
    <property type="entry name" value="Fumarase/aspartase (N-terminal domain)"/>
    <property type="match status" value="1"/>
</dbReference>
<dbReference type="GO" id="GO:0006099">
    <property type="term" value="P:tricarboxylic acid cycle"/>
    <property type="evidence" value="ECO:0007669"/>
    <property type="project" value="InterPro"/>
</dbReference>
<dbReference type="Gene3D" id="1.20.200.10">
    <property type="entry name" value="Fumarase/aspartase (Central domain)"/>
    <property type="match status" value="1"/>
</dbReference>
<dbReference type="STRING" id="1817813.A2008_01810"/>
<sequence length="457" mass="50781">MRKEKDLLGVLEIDDEVNYGVHTKRAADNFRVNYKKVNIEIIRAYAIVKKACAAANFKTERLCEAKYAAITAVCDDITAGKYDADFVLPAIQGGAGTSVNMNMNEVIANAGLVFMGYSKGEYDKLHPLEDVNMSQSTNDTFPTAIKIAIIKILRELTDAVMDLQTALQKKESEFADVFKLGRTQLKDAVPITLGQEFGAYAEAISRDRWRLYKCEERIRQINMGGTAIGTGVGASQKYRFAVTEELRNLTGYGLARAENLIDATQNLDAYVEVAAIVKTLAVNLNKISSDLRLMDSGPVSGFSEIILPPLQAGSTIMPGKVNPVGPEFIKQIYYKVIGNDLALTIAAADGNFELNPMLPLVADCILENLELLRDGVKFFSEKVITGIQANRQRCREYIEKSWSLASLFIEKLGYEKLTEILKESFKTGRDYKEIIIEKGFLDKETMSQIIRNNTESI</sequence>
<dbReference type="GO" id="GO:0006531">
    <property type="term" value="P:aspartate metabolic process"/>
    <property type="evidence" value="ECO:0007669"/>
    <property type="project" value="TreeGrafter"/>
</dbReference>
<dbReference type="Pfam" id="PF10415">
    <property type="entry name" value="FumaraseC_C"/>
    <property type="match status" value="1"/>
</dbReference>
<dbReference type="Proteomes" id="UP000178735">
    <property type="component" value="Unassembled WGS sequence"/>
</dbReference>
<accession>A0A1F7X015</accession>
<evidence type="ECO:0000313" key="5">
    <source>
        <dbReference type="Proteomes" id="UP000178735"/>
    </source>
</evidence>
<proteinExistence type="predicted"/>
<reference evidence="4 5" key="1">
    <citation type="journal article" date="2016" name="Nat. Commun.">
        <title>Thousands of microbial genomes shed light on interconnected biogeochemical processes in an aquifer system.</title>
        <authorList>
            <person name="Anantharaman K."/>
            <person name="Brown C.T."/>
            <person name="Hug L.A."/>
            <person name="Sharon I."/>
            <person name="Castelle C.J."/>
            <person name="Probst A.J."/>
            <person name="Thomas B.C."/>
            <person name="Singh A."/>
            <person name="Wilkins M.J."/>
            <person name="Karaoz U."/>
            <person name="Brodie E.L."/>
            <person name="Williams K.H."/>
            <person name="Hubbard S.S."/>
            <person name="Banfield J.F."/>
        </authorList>
    </citation>
    <scope>NUCLEOTIDE SEQUENCE [LARGE SCALE GENOMIC DNA]</scope>
</reference>
<organism evidence="4 5">
    <name type="scientific">Candidatus Wallbacteria bacterium GWC2_49_35</name>
    <dbReference type="NCBI Taxonomy" id="1817813"/>
    <lineage>
        <taxon>Bacteria</taxon>
        <taxon>Candidatus Walliibacteriota</taxon>
    </lineage>
</organism>
<evidence type="ECO:0000259" key="3">
    <source>
        <dbReference type="Pfam" id="PF10415"/>
    </source>
</evidence>
<feature type="domain" description="Fumarate lyase N-terminal" evidence="2">
    <location>
        <begin position="19"/>
        <end position="338"/>
    </location>
</feature>
<feature type="domain" description="Fumarase C C-terminal" evidence="3">
    <location>
        <begin position="410"/>
        <end position="451"/>
    </location>
</feature>
<gene>
    <name evidence="4" type="ORF">A2008_01810</name>
</gene>
<protein>
    <submittedName>
        <fullName evidence="4">Aspartate ammonia-lyase</fullName>
    </submittedName>
</protein>
<dbReference type="PANTHER" id="PTHR42696">
    <property type="entry name" value="ASPARTATE AMMONIA-LYASE"/>
    <property type="match status" value="1"/>
</dbReference>